<dbReference type="PANTHER" id="PTHR47504:SF5">
    <property type="entry name" value="RIGHT ORIGIN-BINDING PROTEIN"/>
    <property type="match status" value="1"/>
</dbReference>
<dbReference type="PROSITE" id="PS01124">
    <property type="entry name" value="HTH_ARAC_FAMILY_2"/>
    <property type="match status" value="1"/>
</dbReference>
<dbReference type="Gene3D" id="1.10.10.60">
    <property type="entry name" value="Homeodomain-like"/>
    <property type="match status" value="2"/>
</dbReference>
<keyword evidence="1" id="KW-0805">Transcription regulation</keyword>
<reference evidence="5 6" key="1">
    <citation type="submission" date="2020-08" db="EMBL/GenBank/DDBJ databases">
        <authorList>
            <person name="Liu C."/>
            <person name="Sun Q."/>
        </authorList>
    </citation>
    <scope>NUCLEOTIDE SEQUENCE [LARGE SCALE GENOMIC DNA]</scope>
    <source>
        <strain evidence="5 6">NSJ-18</strain>
    </source>
</reference>
<keyword evidence="2" id="KW-0238">DNA-binding</keyword>
<protein>
    <submittedName>
        <fullName evidence="5">Helix-turn-helix transcriptional regulator</fullName>
    </submittedName>
</protein>
<dbReference type="EMBL" id="JACRWE010000003">
    <property type="protein sequence ID" value="MBC5996561.1"/>
    <property type="molecule type" value="Genomic_DNA"/>
</dbReference>
<sequence length="299" mass="35119">MKEFEKINAVQKMQDYIENNLNKNITLYELAQCSNYSPWHSAKLFKEYIGKGPFEYIRLMRLTKSALELRDNDKRVVDVALDFVFDSHEGFTRAFKKEFGITPQKYKKDKPPIYLYNPYPIKEQYMLNKKIEKNNNDKVSENYFVQVMEFPKRKFILKRGINAKDYFEYANEVGCEIWGLLCSIKEALNEPIGVWLPEKFRTEGTSEYVQGVEVPIDYDGIIPEGLEIITLPPCKMMVFQGESFENENYDIAIENISKAVIKYNPSLYGYEWATNELPSFQMEPQGYRGYIEGHPVREI</sequence>
<keyword evidence="6" id="KW-1185">Reference proteome</keyword>
<dbReference type="RefSeq" id="WP_153926082.1">
    <property type="nucleotide sequence ID" value="NZ_JACRWE010000003.1"/>
</dbReference>
<name>A0ABR7JPN3_9FIRM</name>
<dbReference type="SUPFAM" id="SSF46689">
    <property type="entry name" value="Homeodomain-like"/>
    <property type="match status" value="2"/>
</dbReference>
<evidence type="ECO:0000313" key="6">
    <source>
        <dbReference type="Proteomes" id="UP000609849"/>
    </source>
</evidence>
<evidence type="ECO:0000256" key="2">
    <source>
        <dbReference type="ARBA" id="ARBA00023125"/>
    </source>
</evidence>
<dbReference type="InterPro" id="IPR018060">
    <property type="entry name" value="HTH_AraC"/>
</dbReference>
<dbReference type="Pfam" id="PF12833">
    <property type="entry name" value="HTH_18"/>
    <property type="match status" value="1"/>
</dbReference>
<accession>A0ABR7JPN3</accession>
<gene>
    <name evidence="5" type="ORF">H8923_07300</name>
</gene>
<evidence type="ECO:0000259" key="4">
    <source>
        <dbReference type="PROSITE" id="PS01124"/>
    </source>
</evidence>
<feature type="domain" description="HTH araC/xylS-type" evidence="4">
    <location>
        <begin position="11"/>
        <end position="109"/>
    </location>
</feature>
<dbReference type="PANTHER" id="PTHR47504">
    <property type="entry name" value="RIGHT ORIGIN-BINDING PROTEIN"/>
    <property type="match status" value="1"/>
</dbReference>
<dbReference type="InterPro" id="IPR050959">
    <property type="entry name" value="MarA-like"/>
</dbReference>
<organism evidence="5 6">
    <name type="scientific">Romboutsia faecis</name>
    <dbReference type="NCBI Taxonomy" id="2764597"/>
    <lineage>
        <taxon>Bacteria</taxon>
        <taxon>Bacillati</taxon>
        <taxon>Bacillota</taxon>
        <taxon>Clostridia</taxon>
        <taxon>Peptostreptococcales</taxon>
        <taxon>Peptostreptococcaceae</taxon>
        <taxon>Romboutsia</taxon>
    </lineage>
</organism>
<dbReference type="PRINTS" id="PR00032">
    <property type="entry name" value="HTHARAC"/>
</dbReference>
<keyword evidence="3" id="KW-0804">Transcription</keyword>
<dbReference type="SMART" id="SM00342">
    <property type="entry name" value="HTH_ARAC"/>
    <property type="match status" value="1"/>
</dbReference>
<proteinExistence type="predicted"/>
<evidence type="ECO:0000256" key="1">
    <source>
        <dbReference type="ARBA" id="ARBA00023015"/>
    </source>
</evidence>
<evidence type="ECO:0000313" key="5">
    <source>
        <dbReference type="EMBL" id="MBC5996561.1"/>
    </source>
</evidence>
<dbReference type="InterPro" id="IPR009057">
    <property type="entry name" value="Homeodomain-like_sf"/>
</dbReference>
<dbReference type="Proteomes" id="UP000609849">
    <property type="component" value="Unassembled WGS sequence"/>
</dbReference>
<comment type="caution">
    <text evidence="5">The sequence shown here is derived from an EMBL/GenBank/DDBJ whole genome shotgun (WGS) entry which is preliminary data.</text>
</comment>
<evidence type="ECO:0000256" key="3">
    <source>
        <dbReference type="ARBA" id="ARBA00023163"/>
    </source>
</evidence>
<dbReference type="InterPro" id="IPR020449">
    <property type="entry name" value="Tscrpt_reg_AraC-type_HTH"/>
</dbReference>